<reference evidence="3" key="1">
    <citation type="journal article" date="2021" name="PeerJ">
        <title>Extensive microbial diversity within the chicken gut microbiome revealed by metagenomics and culture.</title>
        <authorList>
            <person name="Gilroy R."/>
            <person name="Ravi A."/>
            <person name="Getino M."/>
            <person name="Pursley I."/>
            <person name="Horton D.L."/>
            <person name="Alikhan N.F."/>
            <person name="Baker D."/>
            <person name="Gharbi K."/>
            <person name="Hall N."/>
            <person name="Watson M."/>
            <person name="Adriaenssens E.M."/>
            <person name="Foster-Nyarko E."/>
            <person name="Jarju S."/>
            <person name="Secka A."/>
            <person name="Antonio M."/>
            <person name="Oren A."/>
            <person name="Chaudhuri R.R."/>
            <person name="La Ragione R."/>
            <person name="Hildebrand F."/>
            <person name="Pallen M.J."/>
        </authorList>
    </citation>
    <scope>NUCLEOTIDE SEQUENCE</scope>
    <source>
        <strain evidence="3">ChiGjej3B3-7470</strain>
    </source>
</reference>
<evidence type="ECO:0000256" key="1">
    <source>
        <dbReference type="ARBA" id="ARBA00007401"/>
    </source>
</evidence>
<dbReference type="Gene3D" id="2.60.120.260">
    <property type="entry name" value="Galactose-binding domain-like"/>
    <property type="match status" value="1"/>
</dbReference>
<dbReference type="Proteomes" id="UP000712713">
    <property type="component" value="Unassembled WGS sequence"/>
</dbReference>
<comment type="caution">
    <text evidence="3">The sequence shown here is derived from an EMBL/GenBank/DDBJ whole genome shotgun (WGS) entry which is preliminary data.</text>
</comment>
<evidence type="ECO:0000259" key="2">
    <source>
        <dbReference type="Pfam" id="PF02836"/>
    </source>
</evidence>
<comment type="similarity">
    <text evidence="1">Belongs to the glycosyl hydrolase 2 family.</text>
</comment>
<dbReference type="InterPro" id="IPR008979">
    <property type="entry name" value="Galactose-bd-like_sf"/>
</dbReference>
<dbReference type="EMBL" id="DYZF01000280">
    <property type="protein sequence ID" value="HJE52492.1"/>
    <property type="molecule type" value="Genomic_DNA"/>
</dbReference>
<feature type="domain" description="Glycoside hydrolase family 2 catalytic" evidence="2">
    <location>
        <begin position="61"/>
        <end position="111"/>
    </location>
</feature>
<dbReference type="GO" id="GO:0005975">
    <property type="term" value="P:carbohydrate metabolic process"/>
    <property type="evidence" value="ECO:0007669"/>
    <property type="project" value="InterPro"/>
</dbReference>
<dbReference type="AlphaFoldDB" id="A0A921JRV2"/>
<dbReference type="PANTHER" id="PTHR10066:SF67">
    <property type="entry name" value="BETA-GLUCURONIDASE"/>
    <property type="match status" value="1"/>
</dbReference>
<dbReference type="GO" id="GO:0030246">
    <property type="term" value="F:carbohydrate binding"/>
    <property type="evidence" value="ECO:0007669"/>
    <property type="project" value="TreeGrafter"/>
</dbReference>
<reference evidence="3" key="2">
    <citation type="submission" date="2021-09" db="EMBL/GenBank/DDBJ databases">
        <authorList>
            <person name="Gilroy R."/>
        </authorList>
    </citation>
    <scope>NUCLEOTIDE SEQUENCE</scope>
    <source>
        <strain evidence="3">ChiGjej3B3-7470</strain>
    </source>
</reference>
<proteinExistence type="inferred from homology"/>
<gene>
    <name evidence="3" type="ORF">K8V15_11055</name>
</gene>
<protein>
    <recommendedName>
        <fullName evidence="2">Glycoside hydrolase family 2 catalytic domain-containing protein</fullName>
    </recommendedName>
</protein>
<dbReference type="InterPro" id="IPR017853">
    <property type="entry name" value="GH"/>
</dbReference>
<accession>A0A921JRV2</accession>
<organism evidence="3 4">
    <name type="scientific">Tessaracoccus flavescens</name>
    <dbReference type="NCBI Taxonomy" id="399497"/>
    <lineage>
        <taxon>Bacteria</taxon>
        <taxon>Bacillati</taxon>
        <taxon>Actinomycetota</taxon>
        <taxon>Actinomycetes</taxon>
        <taxon>Propionibacteriales</taxon>
        <taxon>Propionibacteriaceae</taxon>
        <taxon>Tessaracoccus</taxon>
    </lineage>
</organism>
<dbReference type="PANTHER" id="PTHR10066">
    <property type="entry name" value="BETA-GLUCURONIDASE"/>
    <property type="match status" value="1"/>
</dbReference>
<evidence type="ECO:0000313" key="3">
    <source>
        <dbReference type="EMBL" id="HJE52492.1"/>
    </source>
</evidence>
<dbReference type="SUPFAM" id="SSF49785">
    <property type="entry name" value="Galactose-binding domain-like"/>
    <property type="match status" value="1"/>
</dbReference>
<dbReference type="SUPFAM" id="SSF51445">
    <property type="entry name" value="(Trans)glycosidases"/>
    <property type="match status" value="1"/>
</dbReference>
<dbReference type="GO" id="GO:0004566">
    <property type="term" value="F:beta-glucuronidase activity"/>
    <property type="evidence" value="ECO:0007669"/>
    <property type="project" value="TreeGrafter"/>
</dbReference>
<dbReference type="GO" id="GO:0019391">
    <property type="term" value="P:glucuronoside catabolic process"/>
    <property type="evidence" value="ECO:0007669"/>
    <property type="project" value="TreeGrafter"/>
</dbReference>
<name>A0A921JRV2_9ACTN</name>
<dbReference type="Pfam" id="PF02836">
    <property type="entry name" value="Glyco_hydro_2_C"/>
    <property type="match status" value="1"/>
</dbReference>
<sequence length="117" mass="13344">MLRARTSPSRLVFALDGVWDFQIDSSNDGVANRWFAGPLSAPRPMPVPASYNDITTDKAVHDHVGYAWYQRTDFQTTPGIMRVVGNKKGMFTRDRLPKSAAYDVRDRWLRLKDEQGN</sequence>
<evidence type="ECO:0000313" key="4">
    <source>
        <dbReference type="Proteomes" id="UP000712713"/>
    </source>
</evidence>
<dbReference type="InterPro" id="IPR006103">
    <property type="entry name" value="Glyco_hydro_2_cat"/>
</dbReference>